<evidence type="ECO:0000313" key="3">
    <source>
        <dbReference type="Proteomes" id="UP000637267"/>
    </source>
</evidence>
<keyword evidence="3" id="KW-1185">Reference proteome</keyword>
<reference evidence="3" key="1">
    <citation type="journal article" date="2019" name="Int. J. Syst. Evol. Microbiol.">
        <title>The Global Catalogue of Microorganisms (GCM) 10K type strain sequencing project: providing services to taxonomists for standard genome sequencing and annotation.</title>
        <authorList>
            <consortium name="The Broad Institute Genomics Platform"/>
            <consortium name="The Broad Institute Genome Sequencing Center for Infectious Disease"/>
            <person name="Wu L."/>
            <person name="Ma J."/>
        </authorList>
    </citation>
    <scope>NUCLEOTIDE SEQUENCE [LARGE SCALE GENOMIC DNA]</scope>
    <source>
        <strain evidence="3">CGMCC 1.8859</strain>
    </source>
</reference>
<dbReference type="Pfam" id="PF02589">
    <property type="entry name" value="LUD_dom"/>
    <property type="match status" value="1"/>
</dbReference>
<dbReference type="Gene3D" id="3.40.50.10420">
    <property type="entry name" value="NagB/RpiA/CoA transferase-like"/>
    <property type="match status" value="1"/>
</dbReference>
<dbReference type="InterPro" id="IPR037171">
    <property type="entry name" value="NagB/RpiA_transferase-like"/>
</dbReference>
<comment type="caution">
    <text evidence="2">The sequence shown here is derived from an EMBL/GenBank/DDBJ whole genome shotgun (WGS) entry which is preliminary data.</text>
</comment>
<evidence type="ECO:0000313" key="2">
    <source>
        <dbReference type="EMBL" id="GGP18408.1"/>
    </source>
</evidence>
<dbReference type="InterPro" id="IPR024185">
    <property type="entry name" value="FTHF_cligase-like_sf"/>
</dbReference>
<name>A0ABQ2P4W1_9NEIS</name>
<evidence type="ECO:0000259" key="1">
    <source>
        <dbReference type="Pfam" id="PF02589"/>
    </source>
</evidence>
<dbReference type="PANTHER" id="PTHR43682">
    <property type="entry name" value="LACTATE UTILIZATION PROTEIN C"/>
    <property type="match status" value="1"/>
</dbReference>
<dbReference type="SUPFAM" id="SSF100950">
    <property type="entry name" value="NagB/RpiA/CoA transferase-like"/>
    <property type="match status" value="1"/>
</dbReference>
<protein>
    <recommendedName>
        <fullName evidence="1">LUD domain-containing protein</fullName>
    </recommendedName>
</protein>
<dbReference type="InterPro" id="IPR003741">
    <property type="entry name" value="LUD_dom"/>
</dbReference>
<dbReference type="PANTHER" id="PTHR43682:SF1">
    <property type="entry name" value="LACTATE UTILIZATION PROTEIN C"/>
    <property type="match status" value="1"/>
</dbReference>
<dbReference type="EMBL" id="BMLX01000001">
    <property type="protein sequence ID" value="GGP18408.1"/>
    <property type="molecule type" value="Genomic_DNA"/>
</dbReference>
<sequence length="203" mass="21470">MSSRDEILSRLRGAGRVPEALPDVPLFDENLPPALDQFKTALARMGGQWVDAPADGLDAWLAQRFANAKVICSAVPETAGTLQVHTVTDPRSLENVDVGIVRARFAVAETGSVWLSEAEYGVNALGYLAQHLVVLLDPAVILPNLHHAYRQAAFSQARYCALVTGPSATADIEGVLIRGAQGVRTLTVVGMRGDFLGVGGGVA</sequence>
<gene>
    <name evidence="2" type="ORF">GCM10010970_04790</name>
</gene>
<accession>A0ABQ2P4W1</accession>
<dbReference type="RefSeq" id="WP_188701949.1">
    <property type="nucleotide sequence ID" value="NZ_BMLX01000001.1"/>
</dbReference>
<organism evidence="2 3">
    <name type="scientific">Silvimonas iriomotensis</name>
    <dbReference type="NCBI Taxonomy" id="449662"/>
    <lineage>
        <taxon>Bacteria</taxon>
        <taxon>Pseudomonadati</taxon>
        <taxon>Pseudomonadota</taxon>
        <taxon>Betaproteobacteria</taxon>
        <taxon>Neisseriales</taxon>
        <taxon>Chitinibacteraceae</taxon>
        <taxon>Silvimonas</taxon>
    </lineage>
</organism>
<proteinExistence type="predicted"/>
<dbReference type="Proteomes" id="UP000637267">
    <property type="component" value="Unassembled WGS sequence"/>
</dbReference>
<feature type="domain" description="LUD" evidence="1">
    <location>
        <begin position="91"/>
        <end position="189"/>
    </location>
</feature>